<dbReference type="EC" id="3.5.2.7" evidence="3"/>
<evidence type="ECO:0000256" key="1">
    <source>
        <dbReference type="ARBA" id="ARBA00022723"/>
    </source>
</evidence>
<gene>
    <name evidence="3" type="primary">hutI_2</name>
    <name evidence="3" type="ORF">NCTC12195_04117</name>
</gene>
<dbReference type="Gene3D" id="3.20.20.140">
    <property type="entry name" value="Metal-dependent hydrolases"/>
    <property type="match status" value="1"/>
</dbReference>
<dbReference type="EMBL" id="UHDK01000001">
    <property type="protein sequence ID" value="SUM34590.1"/>
    <property type="molecule type" value="Genomic_DNA"/>
</dbReference>
<reference evidence="3 4" key="1">
    <citation type="submission" date="2018-06" db="EMBL/GenBank/DDBJ databases">
        <authorList>
            <consortium name="Pathogen Informatics"/>
            <person name="Doyle S."/>
        </authorList>
    </citation>
    <scope>NUCLEOTIDE SEQUENCE [LARGE SCALE GENOMIC DNA]</scope>
    <source>
        <strain evidence="3 4">NCTC12195</strain>
    </source>
</reference>
<protein>
    <submittedName>
        <fullName evidence="3">Imidazolonepropionase</fullName>
        <ecNumber evidence="3">3.5.2.7</ecNumber>
    </submittedName>
</protein>
<dbReference type="AlphaFoldDB" id="A0A380FLG3"/>
<keyword evidence="2 3" id="KW-0378">Hydrolase</keyword>
<dbReference type="InterPro" id="IPR005920">
    <property type="entry name" value="HutI"/>
</dbReference>
<dbReference type="GO" id="GO:0050480">
    <property type="term" value="F:imidazolonepropionase activity"/>
    <property type="evidence" value="ECO:0007669"/>
    <property type="project" value="UniProtKB-EC"/>
</dbReference>
<dbReference type="SUPFAM" id="SSF51556">
    <property type="entry name" value="Metallo-dependent hydrolases"/>
    <property type="match status" value="1"/>
</dbReference>
<dbReference type="GO" id="GO:0019556">
    <property type="term" value="P:L-histidine catabolic process to glutamate and formamide"/>
    <property type="evidence" value="ECO:0007669"/>
    <property type="project" value="InterPro"/>
</dbReference>
<dbReference type="Proteomes" id="UP000255277">
    <property type="component" value="Unassembled WGS sequence"/>
</dbReference>
<proteinExistence type="predicted"/>
<dbReference type="InterPro" id="IPR032466">
    <property type="entry name" value="Metal_Hydrolase"/>
</dbReference>
<organism evidence="3 4">
    <name type="scientific">Staphylococcus gallinarum</name>
    <dbReference type="NCBI Taxonomy" id="1293"/>
    <lineage>
        <taxon>Bacteria</taxon>
        <taxon>Bacillati</taxon>
        <taxon>Bacillota</taxon>
        <taxon>Bacilli</taxon>
        <taxon>Bacillales</taxon>
        <taxon>Staphylococcaceae</taxon>
        <taxon>Staphylococcus</taxon>
    </lineage>
</organism>
<dbReference type="PANTHER" id="PTHR42752:SF1">
    <property type="entry name" value="IMIDAZOLONEPROPIONASE-RELATED"/>
    <property type="match status" value="1"/>
</dbReference>
<dbReference type="GO" id="GO:0005737">
    <property type="term" value="C:cytoplasm"/>
    <property type="evidence" value="ECO:0007669"/>
    <property type="project" value="InterPro"/>
</dbReference>
<evidence type="ECO:0000313" key="4">
    <source>
        <dbReference type="Proteomes" id="UP000255277"/>
    </source>
</evidence>
<accession>A0A380FLG3</accession>
<name>A0A380FLG3_STAGA</name>
<dbReference type="GO" id="GO:0046872">
    <property type="term" value="F:metal ion binding"/>
    <property type="evidence" value="ECO:0007669"/>
    <property type="project" value="UniProtKB-KW"/>
</dbReference>
<evidence type="ECO:0000256" key="2">
    <source>
        <dbReference type="ARBA" id="ARBA00022801"/>
    </source>
</evidence>
<dbReference type="PANTHER" id="PTHR42752">
    <property type="entry name" value="IMIDAZOLONEPROPIONASE"/>
    <property type="match status" value="1"/>
</dbReference>
<keyword evidence="1" id="KW-0479">Metal-binding</keyword>
<evidence type="ECO:0000313" key="3">
    <source>
        <dbReference type="EMBL" id="SUM34590.1"/>
    </source>
</evidence>
<sequence>MAESYQQLKLHAMPQKMNYLKKAEKNLLTMIQHGVLAVESKSGYGLDKENELKQLKVSNRLAEKYNLDMKHTFLGPHAVPKDAESNQAFLQEMIDLLPEVKSYADFADIFCETGVFTVEESKKYMQAAKEQRLCCEDSCR</sequence>